<evidence type="ECO:0000313" key="1">
    <source>
        <dbReference type="EMBL" id="MCY1079617.1"/>
    </source>
</evidence>
<proteinExistence type="predicted"/>
<protein>
    <submittedName>
        <fullName evidence="1">NAD(P)-binding protein</fullName>
    </submittedName>
</protein>
<dbReference type="Proteomes" id="UP001207654">
    <property type="component" value="Unassembled WGS sequence"/>
</dbReference>
<dbReference type="SUPFAM" id="SSF51905">
    <property type="entry name" value="FAD/NAD(P)-binding domain"/>
    <property type="match status" value="1"/>
</dbReference>
<reference evidence="1 2" key="1">
    <citation type="submission" date="2022-11" db="EMBL/GenBank/DDBJ databases">
        <title>Minimal conservation of predation-associated metabolite biosynthetic gene clusters underscores biosynthetic potential of Myxococcota including descriptions for ten novel species: Archangium lansinium sp. nov., Myxococcus landrumus sp. nov., Nannocystis bai.</title>
        <authorList>
            <person name="Ahearne A."/>
            <person name="Stevens C."/>
            <person name="Phillips K."/>
        </authorList>
    </citation>
    <scope>NUCLEOTIDE SEQUENCE [LARGE SCALE GENOMIC DNA]</scope>
    <source>
        <strain evidence="1 2">MIWBW</strain>
    </source>
</reference>
<keyword evidence="2" id="KW-1185">Reference proteome</keyword>
<organism evidence="1 2">
    <name type="scientific">Archangium lansingense</name>
    <dbReference type="NCBI Taxonomy" id="2995310"/>
    <lineage>
        <taxon>Bacteria</taxon>
        <taxon>Pseudomonadati</taxon>
        <taxon>Myxococcota</taxon>
        <taxon>Myxococcia</taxon>
        <taxon>Myxococcales</taxon>
        <taxon>Cystobacterineae</taxon>
        <taxon>Archangiaceae</taxon>
        <taxon>Archangium</taxon>
    </lineage>
</organism>
<dbReference type="RefSeq" id="WP_267538326.1">
    <property type="nucleotide sequence ID" value="NZ_JAPNKA010000001.1"/>
</dbReference>
<accession>A0ABT4AD68</accession>
<dbReference type="Pfam" id="PF13450">
    <property type="entry name" value="NAD_binding_8"/>
    <property type="match status" value="1"/>
</dbReference>
<dbReference type="EMBL" id="JAPNKA010000001">
    <property type="protein sequence ID" value="MCY1079617.1"/>
    <property type="molecule type" value="Genomic_DNA"/>
</dbReference>
<dbReference type="PANTHER" id="PTHR21197">
    <property type="entry name" value="UDP-GALACTOPYRANOSE MUTASE"/>
    <property type="match status" value="1"/>
</dbReference>
<name>A0ABT4AD68_9BACT</name>
<sequence length="419" mass="48599">MQEVETLIVGGGITGLSVAAFLGKQADYLLLEREQELGGYCRTIQRDGFTWDYSGHFFHFRHARIEQWLRERMPGEEIRTVTKRSFIHFADKWLDFPFQKNIHQLPQQDFIDCLHDLYFAQQQKAGPEPRHFEEMLFARYGRGMAEKFLIPYNEKLYATPLSHLDVDAMGRFFPHVSLEDVVRNMRSADNSSYNGSFTYPAGGAVSYVKALASEVRPESVRLGESITRIDPQARVVETTKGTYRYKRLVSSMPFPHLLRLCGWGDRVAPLTWNQVLVFNLGFDSKGPRDVHWVYYPQRDLPFYRVGFYDNIFDTERMSLYVELGFDREARPDPEVYLPRVIEGLSKVGVVKEHKLVAWHSVLMNPAYVHINAPSTALYEQFRTEMAPLGLYSMGRYGRWTYCSIEDNILEAEAWVRAQA</sequence>
<dbReference type="PANTHER" id="PTHR21197:SF0">
    <property type="entry name" value="UDP-GALACTOPYRANOSE MUTASE"/>
    <property type="match status" value="1"/>
</dbReference>
<evidence type="ECO:0000313" key="2">
    <source>
        <dbReference type="Proteomes" id="UP001207654"/>
    </source>
</evidence>
<dbReference type="InterPro" id="IPR036188">
    <property type="entry name" value="FAD/NAD-bd_sf"/>
</dbReference>
<gene>
    <name evidence="1" type="ORF">OV287_34670</name>
</gene>
<dbReference type="Gene3D" id="3.50.50.60">
    <property type="entry name" value="FAD/NAD(P)-binding domain"/>
    <property type="match status" value="1"/>
</dbReference>
<comment type="caution">
    <text evidence="1">The sequence shown here is derived from an EMBL/GenBank/DDBJ whole genome shotgun (WGS) entry which is preliminary data.</text>
</comment>